<reference evidence="2 3" key="1">
    <citation type="journal article" date="2018" name="MBio">
        <title>Comparative Genomics Reveals the Core Gene Toolbox for the Fungus-Insect Symbiosis.</title>
        <authorList>
            <person name="Wang Y."/>
            <person name="Stata M."/>
            <person name="Wang W."/>
            <person name="Stajich J.E."/>
            <person name="White M.M."/>
            <person name="Moncalvo J.M."/>
        </authorList>
    </citation>
    <scope>NUCLEOTIDE SEQUENCE [LARGE SCALE GENOMIC DNA]</scope>
    <source>
        <strain evidence="2 3">SC-DP-2</strain>
    </source>
</reference>
<sequence>MSSNSSYSNVFSNDGSFLKRFQKSFDSNKSKRPAVRSSGPDSTLDSSHHPNSQAARARHLYENLLRTRGRSSFLPANREILRLSASLPADSKLASDLDAFANSKAQNSYTKAVQEYNSRLLQDSDAVKNRPLVK</sequence>
<comment type="caution">
    <text evidence="2">The sequence shown here is derived from an EMBL/GenBank/DDBJ whole genome shotgun (WGS) entry which is preliminary data.</text>
</comment>
<proteinExistence type="predicted"/>
<dbReference type="Proteomes" id="UP000245609">
    <property type="component" value="Unassembled WGS sequence"/>
</dbReference>
<dbReference type="AlphaFoldDB" id="A0A2T9YJW2"/>
<dbReference type="EMBL" id="MBFS01002779">
    <property type="protein sequence ID" value="PVU92632.1"/>
    <property type="molecule type" value="Genomic_DNA"/>
</dbReference>
<evidence type="ECO:0000313" key="2">
    <source>
        <dbReference type="EMBL" id="PVU92632.1"/>
    </source>
</evidence>
<name>A0A2T9YJW2_9FUNG</name>
<feature type="compositionally biased region" description="Polar residues" evidence="1">
    <location>
        <begin position="39"/>
        <end position="54"/>
    </location>
</feature>
<feature type="region of interest" description="Disordered" evidence="1">
    <location>
        <begin position="25"/>
        <end position="55"/>
    </location>
</feature>
<protein>
    <submittedName>
        <fullName evidence="2">Uncharacterized protein</fullName>
    </submittedName>
</protein>
<accession>A0A2T9YJW2</accession>
<gene>
    <name evidence="2" type="ORF">BB560_006045</name>
</gene>
<evidence type="ECO:0000313" key="3">
    <source>
        <dbReference type="Proteomes" id="UP000245609"/>
    </source>
</evidence>
<organism evidence="2 3">
    <name type="scientific">Smittium megazygosporum</name>
    <dbReference type="NCBI Taxonomy" id="133381"/>
    <lineage>
        <taxon>Eukaryota</taxon>
        <taxon>Fungi</taxon>
        <taxon>Fungi incertae sedis</taxon>
        <taxon>Zoopagomycota</taxon>
        <taxon>Kickxellomycotina</taxon>
        <taxon>Harpellomycetes</taxon>
        <taxon>Harpellales</taxon>
        <taxon>Legeriomycetaceae</taxon>
        <taxon>Smittium</taxon>
    </lineage>
</organism>
<keyword evidence="3" id="KW-1185">Reference proteome</keyword>
<evidence type="ECO:0000256" key="1">
    <source>
        <dbReference type="SAM" id="MobiDB-lite"/>
    </source>
</evidence>